<dbReference type="AlphaFoldDB" id="A0A2N8UKV4"/>
<feature type="compositionally biased region" description="Low complexity" evidence="1">
    <location>
        <begin position="42"/>
        <end position="54"/>
    </location>
</feature>
<gene>
    <name evidence="2" type="ORF">SRS1_16173</name>
</gene>
<evidence type="ECO:0000256" key="1">
    <source>
        <dbReference type="SAM" id="MobiDB-lite"/>
    </source>
</evidence>
<feature type="region of interest" description="Disordered" evidence="1">
    <location>
        <begin position="1147"/>
        <end position="1189"/>
    </location>
</feature>
<proteinExistence type="predicted"/>
<feature type="region of interest" description="Disordered" evidence="1">
    <location>
        <begin position="419"/>
        <end position="445"/>
    </location>
</feature>
<protein>
    <submittedName>
        <fullName evidence="2">Uncharacterized protein</fullName>
    </submittedName>
</protein>
<feature type="region of interest" description="Disordered" evidence="1">
    <location>
        <begin position="597"/>
        <end position="628"/>
    </location>
</feature>
<feature type="compositionally biased region" description="Polar residues" evidence="1">
    <location>
        <begin position="55"/>
        <end position="86"/>
    </location>
</feature>
<reference evidence="2 3" key="1">
    <citation type="submission" date="2017-02" db="EMBL/GenBank/DDBJ databases">
        <authorList>
            <person name="Peterson S.W."/>
        </authorList>
    </citation>
    <scope>NUCLEOTIDE SEQUENCE [LARGE SCALE GENOMIC DNA]</scope>
    <source>
        <strain evidence="2 3">SRS1_H2-8</strain>
    </source>
</reference>
<feature type="region of interest" description="Disordered" evidence="1">
    <location>
        <begin position="885"/>
        <end position="941"/>
    </location>
</feature>
<feature type="region of interest" description="Disordered" evidence="1">
    <location>
        <begin position="37"/>
        <end position="139"/>
    </location>
</feature>
<organism evidence="2 3">
    <name type="scientific">Sporisorium reilianum f. sp. reilianum</name>
    <dbReference type="NCBI Taxonomy" id="72559"/>
    <lineage>
        <taxon>Eukaryota</taxon>
        <taxon>Fungi</taxon>
        <taxon>Dikarya</taxon>
        <taxon>Basidiomycota</taxon>
        <taxon>Ustilaginomycotina</taxon>
        <taxon>Ustilaginomycetes</taxon>
        <taxon>Ustilaginales</taxon>
        <taxon>Ustilaginaceae</taxon>
        <taxon>Sporisorium</taxon>
    </lineage>
</organism>
<feature type="region of interest" description="Disordered" evidence="1">
    <location>
        <begin position="1"/>
        <end position="24"/>
    </location>
</feature>
<feature type="region of interest" description="Disordered" evidence="1">
    <location>
        <begin position="1201"/>
        <end position="1226"/>
    </location>
</feature>
<accession>A0A2N8UKV4</accession>
<dbReference type="EMBL" id="LT795071">
    <property type="protein sequence ID" value="SJX65547.1"/>
    <property type="molecule type" value="Genomic_DNA"/>
</dbReference>
<evidence type="ECO:0000313" key="3">
    <source>
        <dbReference type="Proteomes" id="UP000239563"/>
    </source>
</evidence>
<feature type="compositionally biased region" description="Basic and acidic residues" evidence="1">
    <location>
        <begin position="1202"/>
        <end position="1212"/>
    </location>
</feature>
<feature type="compositionally biased region" description="Polar residues" evidence="1">
    <location>
        <begin position="534"/>
        <end position="566"/>
    </location>
</feature>
<feature type="compositionally biased region" description="Polar residues" evidence="1">
    <location>
        <begin position="852"/>
        <end position="868"/>
    </location>
</feature>
<sequence length="1248" mass="133826">MNLFGASSGCGSAPSSDVSSPALPELSLDASLQRLHQQEDFSASSISSSAPSRAWLQSHQQGSSEQHPSSPVEFSSSPLPSNNLDHNQAFRFPPLKPAHSATQHTATGLVGHQEAQPQEPAFPTRPRTSRGLTHPKPFLSSTRATSIASLAEVDVEPSSQIAFGTPFATGAFEARDLSAPRPDSSASSSSIQDLMRDFPAPSPRQPCTNISTSPNRVETRRLQASPLPPFPSAPSSWTLLFVPLEQQENVLQGTTPGAIVLPLLSTFEDQVEQLKVHLVRDLHHEPNSVESKDVELHLDLSCIAALPARTSARITPQSWSIMFERFLRRDMPKDEGPLPHLYRKTGLPIAASIRYRLTLSSDSARSEVRSGIPNASVSRILQDRITQSGHGTHDSSPWARRESEMTLLPSHFSTSHPPLAMAASRSYPGASRTPVQRGPLSYSPSRSALHEDVVRHQSPARSPFKPTASSMSYSLSEGSKLRALSLAAVYPLSSPQGAGGPMERDAEGTIPVHAEGYGLDRTLPTNTPERRQRYSQGSSHKSFPSSITTLSSCSTKDTSIRSSRTRLNAAFDPESAGSEDETDDDLGSRFWTHLFTLGEQVGRESKPSGDNDGHSRPRDHRSVSVSSTASDASVFSFSPLGILVPTDGPLEDERQDVESTGTRHASNLPASHGAPSSFLSPALEAQASTILGRRRAYSSMVPLTGWRAGDSDLRTAEGQRSISSGELPRVLVLEPRGGLSINALGHDHADLVTPTMASFQGRARALSVQPLARPPFGSADPRTVSQSLHPRGDRQNVWDEAMLQLTERLTRSNLQSSISRQISPERNKAQSWIASGVETQAFQDVGAAAVPQESNSSDAASPDVQSSPLPGLFYDNWVERVDGGVDGDLGRRGSTFESKDSPEQANAGAAAAASTSRIAPGNLDILRPGSSSDSHSKEFDENEPLLQALQESDWPVPQPRSEPTVPDASHLLSASKSFLSIASPIADDGASDGVDDDDYTQDFTVVRHLDASSADEDISVAPPASALTPVWLTRSQTTWLPQISEPQIASHHARPASASLPSSSSFVSDWADLAQRLRSPGSMRLLCLAASSWSVAELGIEEHEAGRGGTRSSTVIHTGLAVPFRSADTAMTRSRSFSAVGTSVMSMQADAGESDSDEGGSARDSTAGAGQGPSAPVGEHRHRSLARKKAELLEPIRIPLYGEERNGGRRLETGTPSTRPMVSSRMKRSLSNIFDLASPIELRPRQQQ</sequence>
<evidence type="ECO:0000313" key="2">
    <source>
        <dbReference type="EMBL" id="SJX65547.1"/>
    </source>
</evidence>
<feature type="compositionally biased region" description="Polar residues" evidence="1">
    <location>
        <begin position="205"/>
        <end position="216"/>
    </location>
</feature>
<feature type="region of interest" description="Disordered" evidence="1">
    <location>
        <begin position="176"/>
        <end position="216"/>
    </location>
</feature>
<dbReference type="Proteomes" id="UP000239563">
    <property type="component" value="Chromosome XVIII"/>
</dbReference>
<feature type="region of interest" description="Disordered" evidence="1">
    <location>
        <begin position="645"/>
        <end position="677"/>
    </location>
</feature>
<feature type="compositionally biased region" description="Low complexity" evidence="1">
    <location>
        <begin position="179"/>
        <end position="190"/>
    </location>
</feature>
<feature type="compositionally biased region" description="Basic and acidic residues" evidence="1">
    <location>
        <begin position="601"/>
        <end position="622"/>
    </location>
</feature>
<name>A0A2N8UKV4_9BASI</name>
<feature type="region of interest" description="Disordered" evidence="1">
    <location>
        <begin position="771"/>
        <end position="796"/>
    </location>
</feature>
<feature type="compositionally biased region" description="Polar residues" evidence="1">
    <location>
        <begin position="658"/>
        <end position="669"/>
    </location>
</feature>
<feature type="region of interest" description="Disordered" evidence="1">
    <location>
        <begin position="849"/>
        <end position="869"/>
    </location>
</feature>
<feature type="region of interest" description="Disordered" evidence="1">
    <location>
        <begin position="514"/>
        <end position="585"/>
    </location>
</feature>